<evidence type="ECO:0008006" key="4">
    <source>
        <dbReference type="Google" id="ProtNLM"/>
    </source>
</evidence>
<dbReference type="AlphaFoldDB" id="A0AA35UBG5"/>
<evidence type="ECO:0000313" key="2">
    <source>
        <dbReference type="EMBL" id="CAI8791500.1"/>
    </source>
</evidence>
<gene>
    <name evidence="2" type="ORF">MCNOR_1394</name>
</gene>
<reference evidence="2" key="1">
    <citation type="submission" date="2023-03" db="EMBL/GenBank/DDBJ databases">
        <authorList>
            <person name="Pearce D."/>
        </authorList>
    </citation>
    <scope>NUCLEOTIDE SEQUENCE</scope>
    <source>
        <strain evidence="2">Mc</strain>
    </source>
</reference>
<protein>
    <recommendedName>
        <fullName evidence="4">Transporter</fullName>
    </recommendedName>
</protein>
<dbReference type="Proteomes" id="UP001158598">
    <property type="component" value="Chromosome"/>
</dbReference>
<name>A0AA35UBG5_METCP</name>
<keyword evidence="1" id="KW-0732">Signal</keyword>
<organism evidence="2 3">
    <name type="scientific">Methylococcus capsulatus</name>
    <dbReference type="NCBI Taxonomy" id="414"/>
    <lineage>
        <taxon>Bacteria</taxon>
        <taxon>Pseudomonadati</taxon>
        <taxon>Pseudomonadota</taxon>
        <taxon>Gammaproteobacteria</taxon>
        <taxon>Methylococcales</taxon>
        <taxon>Methylococcaceae</taxon>
        <taxon>Methylococcus</taxon>
    </lineage>
</organism>
<feature type="signal peptide" evidence="1">
    <location>
        <begin position="1"/>
        <end position="20"/>
    </location>
</feature>
<sequence>MLARLLLFLLSVLVLSAARAEPGGDGSSYQLGRGLAVGDTGIRFGGYASVEAGAPSPGPWEFSVSDLSLFTTWTDHAHWRFFSETEVGEALTAGGNQGFSTRNAHFELERLYIDRLFDDLFSLRFGKFLTPVGRWNLLHASPLTWTTTRPVATYDLFSKHATGLMLHGGFPVLDRHMDYAFYADLTEDLDPYRSADPFDNALGSHWLYSLADNLELGLSYVNYQLHDDPGHRFNLVGVEGAWFYRRFELNTEWVYRNGGLQGLYQGFVQGVAPLVSHWYAIGRYEYFDQVQQPAGQLGVFGLAFRPVPPLVWKVEYRIGSHNEISAPDGLYGSFAVLF</sequence>
<dbReference type="RefSeq" id="WP_218812138.1">
    <property type="nucleotide sequence ID" value="NZ_OX458332.1"/>
</dbReference>
<evidence type="ECO:0000256" key="1">
    <source>
        <dbReference type="SAM" id="SignalP"/>
    </source>
</evidence>
<proteinExistence type="predicted"/>
<feature type="chain" id="PRO_5041425510" description="Transporter" evidence="1">
    <location>
        <begin position="21"/>
        <end position="338"/>
    </location>
</feature>
<evidence type="ECO:0000313" key="3">
    <source>
        <dbReference type="Proteomes" id="UP001158598"/>
    </source>
</evidence>
<accession>A0AA35UBG5</accession>
<dbReference type="EMBL" id="OX458332">
    <property type="protein sequence ID" value="CAI8791500.1"/>
    <property type="molecule type" value="Genomic_DNA"/>
</dbReference>